<sequence>MFTQTLSTISEWTKLTVEGCGQSSIPYLLFWLPLPINRWRRKIVKACNVDFEDREASNQKASMQVTEKARKR</sequence>
<dbReference type="EMBL" id="JAYMYQ010000004">
    <property type="protein sequence ID" value="KAK7338006.1"/>
    <property type="molecule type" value="Genomic_DNA"/>
</dbReference>
<dbReference type="AlphaFoldDB" id="A0AAN9LLT8"/>
<protein>
    <submittedName>
        <fullName evidence="1">Uncharacterized protein</fullName>
    </submittedName>
</protein>
<dbReference type="Proteomes" id="UP001367508">
    <property type="component" value="Unassembled WGS sequence"/>
</dbReference>
<reference evidence="1 2" key="1">
    <citation type="submission" date="2024-01" db="EMBL/GenBank/DDBJ databases">
        <title>The genomes of 5 underutilized Papilionoideae crops provide insights into root nodulation and disease resistanc.</title>
        <authorList>
            <person name="Jiang F."/>
        </authorList>
    </citation>
    <scope>NUCLEOTIDE SEQUENCE [LARGE SCALE GENOMIC DNA]</scope>
    <source>
        <strain evidence="1">LVBAO_FW01</strain>
        <tissue evidence="1">Leaves</tissue>
    </source>
</reference>
<name>A0AAN9LLT8_CANGL</name>
<organism evidence="1 2">
    <name type="scientific">Canavalia gladiata</name>
    <name type="common">Sword bean</name>
    <name type="synonym">Dolichos gladiatus</name>
    <dbReference type="NCBI Taxonomy" id="3824"/>
    <lineage>
        <taxon>Eukaryota</taxon>
        <taxon>Viridiplantae</taxon>
        <taxon>Streptophyta</taxon>
        <taxon>Embryophyta</taxon>
        <taxon>Tracheophyta</taxon>
        <taxon>Spermatophyta</taxon>
        <taxon>Magnoliopsida</taxon>
        <taxon>eudicotyledons</taxon>
        <taxon>Gunneridae</taxon>
        <taxon>Pentapetalae</taxon>
        <taxon>rosids</taxon>
        <taxon>fabids</taxon>
        <taxon>Fabales</taxon>
        <taxon>Fabaceae</taxon>
        <taxon>Papilionoideae</taxon>
        <taxon>50 kb inversion clade</taxon>
        <taxon>NPAAA clade</taxon>
        <taxon>indigoferoid/millettioid clade</taxon>
        <taxon>Phaseoleae</taxon>
        <taxon>Canavalia</taxon>
    </lineage>
</organism>
<comment type="caution">
    <text evidence="1">The sequence shown here is derived from an EMBL/GenBank/DDBJ whole genome shotgun (WGS) entry which is preliminary data.</text>
</comment>
<accession>A0AAN9LLT8</accession>
<evidence type="ECO:0000313" key="2">
    <source>
        <dbReference type="Proteomes" id="UP001367508"/>
    </source>
</evidence>
<gene>
    <name evidence="1" type="ORF">VNO77_18601</name>
</gene>
<proteinExistence type="predicted"/>
<evidence type="ECO:0000313" key="1">
    <source>
        <dbReference type="EMBL" id="KAK7338006.1"/>
    </source>
</evidence>
<keyword evidence="2" id="KW-1185">Reference proteome</keyword>